<comment type="caution">
    <text evidence="2">The sequence shown here is derived from an EMBL/GenBank/DDBJ whole genome shotgun (WGS) entry which is preliminary data.</text>
</comment>
<feature type="compositionally biased region" description="Low complexity" evidence="1">
    <location>
        <begin position="44"/>
        <end position="55"/>
    </location>
</feature>
<dbReference type="AlphaFoldDB" id="A0A9W6SPI7"/>
<proteinExistence type="predicted"/>
<accession>A0A9W6SPI7</accession>
<protein>
    <submittedName>
        <fullName evidence="2">Uncharacterized protein</fullName>
    </submittedName>
</protein>
<name>A0A9W6SPI7_9ACTN</name>
<sequence length="63" mass="6623">MQATEIVARSGSVRARENAKIVIDEARKALYRLLAELDEEEGSAPEAPQAPQASEDSGDGPGA</sequence>
<dbReference type="Proteomes" id="UP001165079">
    <property type="component" value="Unassembled WGS sequence"/>
</dbReference>
<feature type="region of interest" description="Disordered" evidence="1">
    <location>
        <begin position="39"/>
        <end position="63"/>
    </location>
</feature>
<reference evidence="2" key="1">
    <citation type="submission" date="2023-03" db="EMBL/GenBank/DDBJ databases">
        <title>Actinorhabdospora filicis NBRC 111898.</title>
        <authorList>
            <person name="Ichikawa N."/>
            <person name="Sato H."/>
            <person name="Tonouchi N."/>
        </authorList>
    </citation>
    <scope>NUCLEOTIDE SEQUENCE</scope>
    <source>
        <strain evidence="2">NBRC 111898</strain>
    </source>
</reference>
<dbReference type="EMBL" id="BSTX01000003">
    <property type="protein sequence ID" value="GLZ79998.1"/>
    <property type="molecule type" value="Genomic_DNA"/>
</dbReference>
<evidence type="ECO:0000313" key="3">
    <source>
        <dbReference type="Proteomes" id="UP001165079"/>
    </source>
</evidence>
<evidence type="ECO:0000256" key="1">
    <source>
        <dbReference type="SAM" id="MobiDB-lite"/>
    </source>
</evidence>
<gene>
    <name evidence="2" type="ORF">Afil01_48050</name>
</gene>
<evidence type="ECO:0000313" key="2">
    <source>
        <dbReference type="EMBL" id="GLZ79998.1"/>
    </source>
</evidence>
<keyword evidence="3" id="KW-1185">Reference proteome</keyword>
<organism evidence="2 3">
    <name type="scientific">Actinorhabdospora filicis</name>
    <dbReference type="NCBI Taxonomy" id="1785913"/>
    <lineage>
        <taxon>Bacteria</taxon>
        <taxon>Bacillati</taxon>
        <taxon>Actinomycetota</taxon>
        <taxon>Actinomycetes</taxon>
        <taxon>Micromonosporales</taxon>
        <taxon>Micromonosporaceae</taxon>
        <taxon>Actinorhabdospora</taxon>
    </lineage>
</organism>